<comment type="similarity">
    <text evidence="12 13">Belongs to the TonB-dependent receptor family.</text>
</comment>
<evidence type="ECO:0000259" key="15">
    <source>
        <dbReference type="Pfam" id="PF00593"/>
    </source>
</evidence>
<keyword evidence="4" id="KW-0410">Iron transport</keyword>
<keyword evidence="2 12" id="KW-0813">Transport</keyword>
<evidence type="ECO:0000256" key="8">
    <source>
        <dbReference type="ARBA" id="ARBA00023065"/>
    </source>
</evidence>
<keyword evidence="9 13" id="KW-0798">TonB box</keyword>
<dbReference type="InterPro" id="IPR012910">
    <property type="entry name" value="Plug_dom"/>
</dbReference>
<dbReference type="CDD" id="cd01347">
    <property type="entry name" value="ligand_gated_channel"/>
    <property type="match status" value="1"/>
</dbReference>
<protein>
    <submittedName>
        <fullName evidence="17">TonB-dependent receptor</fullName>
    </submittedName>
</protein>
<evidence type="ECO:0000313" key="18">
    <source>
        <dbReference type="Proteomes" id="UP000638188"/>
    </source>
</evidence>
<evidence type="ECO:0000256" key="2">
    <source>
        <dbReference type="ARBA" id="ARBA00022448"/>
    </source>
</evidence>
<dbReference type="PANTHER" id="PTHR32552">
    <property type="entry name" value="FERRICHROME IRON RECEPTOR-RELATED"/>
    <property type="match status" value="1"/>
</dbReference>
<evidence type="ECO:0000256" key="4">
    <source>
        <dbReference type="ARBA" id="ARBA00022496"/>
    </source>
</evidence>
<keyword evidence="11 12" id="KW-0998">Cell outer membrane</keyword>
<dbReference type="SUPFAM" id="SSF56935">
    <property type="entry name" value="Porins"/>
    <property type="match status" value="1"/>
</dbReference>
<dbReference type="Gene3D" id="2.40.170.20">
    <property type="entry name" value="TonB-dependent receptor, beta-barrel domain"/>
    <property type="match status" value="1"/>
</dbReference>
<evidence type="ECO:0000256" key="11">
    <source>
        <dbReference type="ARBA" id="ARBA00023237"/>
    </source>
</evidence>
<evidence type="ECO:0000313" key="17">
    <source>
        <dbReference type="EMBL" id="GGC92793.1"/>
    </source>
</evidence>
<keyword evidence="18" id="KW-1185">Reference proteome</keyword>
<dbReference type="PANTHER" id="PTHR32552:SF68">
    <property type="entry name" value="FERRICHROME OUTER MEMBRANE TRANSPORTER_PHAGE RECEPTOR"/>
    <property type="match status" value="1"/>
</dbReference>
<name>A0ABQ1PBH1_9GAMM</name>
<evidence type="ECO:0000256" key="14">
    <source>
        <dbReference type="SAM" id="SignalP"/>
    </source>
</evidence>
<accession>A0ABQ1PBH1</accession>
<evidence type="ECO:0000256" key="10">
    <source>
        <dbReference type="ARBA" id="ARBA00023136"/>
    </source>
</evidence>
<dbReference type="InterPro" id="IPR039426">
    <property type="entry name" value="TonB-dep_rcpt-like"/>
</dbReference>
<evidence type="ECO:0000256" key="7">
    <source>
        <dbReference type="ARBA" id="ARBA00023004"/>
    </source>
</evidence>
<evidence type="ECO:0000256" key="5">
    <source>
        <dbReference type="ARBA" id="ARBA00022692"/>
    </source>
</evidence>
<dbReference type="EMBL" id="BMFF01000002">
    <property type="protein sequence ID" value="GGC92793.1"/>
    <property type="molecule type" value="Genomic_DNA"/>
</dbReference>
<feature type="domain" description="TonB-dependent receptor-like beta-barrel" evidence="15">
    <location>
        <begin position="253"/>
        <end position="656"/>
    </location>
</feature>
<evidence type="ECO:0000256" key="12">
    <source>
        <dbReference type="PROSITE-ProRule" id="PRU01360"/>
    </source>
</evidence>
<reference evidence="18" key="1">
    <citation type="journal article" date="2019" name="Int. J. Syst. Evol. Microbiol.">
        <title>The Global Catalogue of Microorganisms (GCM) 10K type strain sequencing project: providing services to taxonomists for standard genome sequencing and annotation.</title>
        <authorList>
            <consortium name="The Broad Institute Genomics Platform"/>
            <consortium name="The Broad Institute Genome Sequencing Center for Infectious Disease"/>
            <person name="Wu L."/>
            <person name="Ma J."/>
        </authorList>
    </citation>
    <scope>NUCLEOTIDE SEQUENCE [LARGE SCALE GENOMIC DNA]</scope>
    <source>
        <strain evidence="18">CGMCC 1.12482</strain>
    </source>
</reference>
<dbReference type="RefSeq" id="WP_150276266.1">
    <property type="nucleotide sequence ID" value="NZ_BMFF01000002.1"/>
</dbReference>
<feature type="signal peptide" evidence="14">
    <location>
        <begin position="1"/>
        <end position="26"/>
    </location>
</feature>
<keyword evidence="8" id="KW-0406">Ion transport</keyword>
<sequence>MKNTIPTTLSACATALTCLFPTLTLAQDSPLSLPAQVVLGSEAADQDTRVPLARDTVSGEQISPQSLGANLSETLQRVPGIVAVNRQNYAQDLQISSRGFGARAQFGVRGVRLVQDGIPLTMPDGQGQPSLFDLDGMQRIEVLRGPLTTLYGNASGGIIQGFTDEGAFYPTLENRTAIGPDNLRRSRLRYGGQHGDLNVAANISRLETDGYRDHSETRRDIANLRLGWDIDDASSLTLLINSLDQPETEDPLGLTRAQVREDRRQAVAGTQTFDTRKTVRHNQAGLNYQRRLANDDKITLMVYGGERYVEQFLAFPGGGQFSGGGVIELDRRFGGGELGWQRETQLFGLPVELAAGLTYDYQGEQRNGFVNDFGDKGAQQRDEFNTVDSQDAYLISTWQLDPRWTLTAGLRHSRVEFESEDDYLVDGQDDSGGVDYQKTNPAVGLSYQWNPALTLYAALGQGFETPTFQELAYQQQGSGLNFGLEPSESRNAEIGMKLRHERTRLNLALFHSRVEDEIVTGPNQAVTGRSTFVNAGQSTRRGLELSLEQGFDHGIEAYLAYTLLDARFDSYTTSDGDDLSGKDLPGVPRHSLFAELSWQPPGTGFTTALEAQSLSERFATDDNQARASGYAVFNWRAGYSHEVGNWTVDPFVRVDNIGDKEYIGSLIVNGPGGRYYEPAPDRQWLVGLGLQYQWR</sequence>
<dbReference type="Proteomes" id="UP000638188">
    <property type="component" value="Unassembled WGS sequence"/>
</dbReference>
<keyword evidence="3 12" id="KW-1134">Transmembrane beta strand</keyword>
<dbReference type="Pfam" id="PF00593">
    <property type="entry name" value="TonB_dep_Rec_b-barrel"/>
    <property type="match status" value="1"/>
</dbReference>
<dbReference type="InterPro" id="IPR037066">
    <property type="entry name" value="Plug_dom_sf"/>
</dbReference>
<dbReference type="PROSITE" id="PS52016">
    <property type="entry name" value="TONB_DEPENDENT_REC_3"/>
    <property type="match status" value="1"/>
</dbReference>
<evidence type="ECO:0000256" key="6">
    <source>
        <dbReference type="ARBA" id="ARBA00022729"/>
    </source>
</evidence>
<evidence type="ECO:0000256" key="1">
    <source>
        <dbReference type="ARBA" id="ARBA00004571"/>
    </source>
</evidence>
<keyword evidence="7" id="KW-0408">Iron</keyword>
<evidence type="ECO:0000256" key="3">
    <source>
        <dbReference type="ARBA" id="ARBA00022452"/>
    </source>
</evidence>
<feature type="chain" id="PRO_5047007409" evidence="14">
    <location>
        <begin position="27"/>
        <end position="695"/>
    </location>
</feature>
<dbReference type="Gene3D" id="2.170.130.10">
    <property type="entry name" value="TonB-dependent receptor, plug domain"/>
    <property type="match status" value="1"/>
</dbReference>
<keyword evidence="6 14" id="KW-0732">Signal</keyword>
<dbReference type="InterPro" id="IPR000531">
    <property type="entry name" value="Beta-barrel_TonB"/>
</dbReference>
<evidence type="ECO:0000256" key="13">
    <source>
        <dbReference type="RuleBase" id="RU003357"/>
    </source>
</evidence>
<dbReference type="Pfam" id="PF07715">
    <property type="entry name" value="Plug"/>
    <property type="match status" value="1"/>
</dbReference>
<comment type="subcellular location">
    <subcellularLocation>
        <location evidence="1 12">Cell outer membrane</location>
        <topology evidence="1 12">Multi-pass membrane protein</topology>
    </subcellularLocation>
</comment>
<proteinExistence type="inferred from homology"/>
<keyword evidence="5 12" id="KW-0812">Transmembrane</keyword>
<organism evidence="17 18">
    <name type="scientific">Halopseudomonas salina</name>
    <dbReference type="NCBI Taxonomy" id="1323744"/>
    <lineage>
        <taxon>Bacteria</taxon>
        <taxon>Pseudomonadati</taxon>
        <taxon>Pseudomonadota</taxon>
        <taxon>Gammaproteobacteria</taxon>
        <taxon>Pseudomonadales</taxon>
        <taxon>Pseudomonadaceae</taxon>
        <taxon>Halopseudomonas</taxon>
    </lineage>
</organism>
<dbReference type="InterPro" id="IPR036942">
    <property type="entry name" value="Beta-barrel_TonB_sf"/>
</dbReference>
<keyword evidence="10 12" id="KW-0472">Membrane</keyword>
<keyword evidence="17" id="KW-0675">Receptor</keyword>
<gene>
    <name evidence="17" type="ORF">GCM10007418_10390</name>
</gene>
<comment type="caution">
    <text evidence="17">The sequence shown here is derived from an EMBL/GenBank/DDBJ whole genome shotgun (WGS) entry which is preliminary data.</text>
</comment>
<feature type="domain" description="TonB-dependent receptor plug" evidence="16">
    <location>
        <begin position="49"/>
        <end position="157"/>
    </location>
</feature>
<evidence type="ECO:0000256" key="9">
    <source>
        <dbReference type="ARBA" id="ARBA00023077"/>
    </source>
</evidence>
<evidence type="ECO:0000259" key="16">
    <source>
        <dbReference type="Pfam" id="PF07715"/>
    </source>
</evidence>